<dbReference type="VEuPathDB" id="VectorBase:AEPI011537"/>
<dbReference type="PROSITE" id="PS50994">
    <property type="entry name" value="INTEGRASE"/>
    <property type="match status" value="1"/>
</dbReference>
<dbReference type="AlphaFoldDB" id="A0A182PX50"/>
<dbReference type="InterPro" id="IPR001584">
    <property type="entry name" value="Integrase_cat-core"/>
</dbReference>
<proteinExistence type="predicted"/>
<reference evidence="3" key="1">
    <citation type="submission" date="2013-03" db="EMBL/GenBank/DDBJ databases">
        <title>The Genome Sequence of Anopheles epiroticus epiroticus2.</title>
        <authorList>
            <consortium name="The Broad Institute Genomics Platform"/>
            <person name="Neafsey D.E."/>
            <person name="Howell P."/>
            <person name="Walker B."/>
            <person name="Young S.K."/>
            <person name="Zeng Q."/>
            <person name="Gargeya S."/>
            <person name="Fitzgerald M."/>
            <person name="Haas B."/>
            <person name="Abouelleil A."/>
            <person name="Allen A.W."/>
            <person name="Alvarado L."/>
            <person name="Arachchi H.M."/>
            <person name="Berlin A.M."/>
            <person name="Chapman S.B."/>
            <person name="Gainer-Dewar J."/>
            <person name="Goldberg J."/>
            <person name="Griggs A."/>
            <person name="Gujja S."/>
            <person name="Hansen M."/>
            <person name="Howarth C."/>
            <person name="Imamovic A."/>
            <person name="Ireland A."/>
            <person name="Larimer J."/>
            <person name="McCowan C."/>
            <person name="Murphy C."/>
            <person name="Pearson M."/>
            <person name="Poon T.W."/>
            <person name="Priest M."/>
            <person name="Roberts A."/>
            <person name="Saif S."/>
            <person name="Shea T."/>
            <person name="Sisk P."/>
            <person name="Sykes S."/>
            <person name="Wortman J."/>
            <person name="Nusbaum C."/>
            <person name="Birren B."/>
        </authorList>
    </citation>
    <scope>NUCLEOTIDE SEQUENCE [LARGE SCALE GENOMIC DNA]</scope>
    <source>
        <strain evidence="3">Epiroticus2</strain>
    </source>
</reference>
<dbReference type="InterPro" id="IPR050951">
    <property type="entry name" value="Retrovirus_Pol_polyprotein"/>
</dbReference>
<reference evidence="2" key="2">
    <citation type="submission" date="2020-05" db="UniProtKB">
        <authorList>
            <consortium name="EnsemblMetazoa"/>
        </authorList>
    </citation>
    <scope>IDENTIFICATION</scope>
    <source>
        <strain evidence="2">Epiroticus2</strain>
    </source>
</reference>
<name>A0A182PX50_9DIPT</name>
<evidence type="ECO:0000313" key="2">
    <source>
        <dbReference type="EnsemblMetazoa" id="AEPI011537-PA"/>
    </source>
</evidence>
<dbReference type="STRING" id="199890.A0A182PX50"/>
<feature type="domain" description="Integrase catalytic" evidence="1">
    <location>
        <begin position="18"/>
        <end position="109"/>
    </location>
</feature>
<dbReference type="Proteomes" id="UP000075885">
    <property type="component" value="Unassembled WGS sequence"/>
</dbReference>
<dbReference type="InterPro" id="IPR036397">
    <property type="entry name" value="RNaseH_sf"/>
</dbReference>
<sequence>MTRRPKDRCSDRLFWSTSFSRYKEVEVMRKITASDTAERLEKIFVRLGYPKTITLDNGRHFVSTFFENYCKTKGIVLNKSTPHWPQENEQNTYRVDVLKDNPNQNTLFI</sequence>
<protein>
    <recommendedName>
        <fullName evidence="1">Integrase catalytic domain-containing protein</fullName>
    </recommendedName>
</protein>
<dbReference type="Gene3D" id="3.30.420.10">
    <property type="entry name" value="Ribonuclease H-like superfamily/Ribonuclease H"/>
    <property type="match status" value="1"/>
</dbReference>
<dbReference type="EnsemblMetazoa" id="AEPI011537-RA">
    <property type="protein sequence ID" value="AEPI011537-PA"/>
    <property type="gene ID" value="AEPI011537"/>
</dbReference>
<evidence type="ECO:0000313" key="3">
    <source>
        <dbReference type="Proteomes" id="UP000075885"/>
    </source>
</evidence>
<evidence type="ECO:0000259" key="1">
    <source>
        <dbReference type="PROSITE" id="PS50994"/>
    </source>
</evidence>
<dbReference type="PANTHER" id="PTHR37984">
    <property type="entry name" value="PROTEIN CBG26694"/>
    <property type="match status" value="1"/>
</dbReference>
<organism evidence="2 3">
    <name type="scientific">Anopheles epiroticus</name>
    <dbReference type="NCBI Taxonomy" id="199890"/>
    <lineage>
        <taxon>Eukaryota</taxon>
        <taxon>Metazoa</taxon>
        <taxon>Ecdysozoa</taxon>
        <taxon>Arthropoda</taxon>
        <taxon>Hexapoda</taxon>
        <taxon>Insecta</taxon>
        <taxon>Pterygota</taxon>
        <taxon>Neoptera</taxon>
        <taxon>Endopterygota</taxon>
        <taxon>Diptera</taxon>
        <taxon>Nematocera</taxon>
        <taxon>Culicoidea</taxon>
        <taxon>Culicidae</taxon>
        <taxon>Anophelinae</taxon>
        <taxon>Anopheles</taxon>
    </lineage>
</organism>
<dbReference type="PANTHER" id="PTHR37984:SF5">
    <property type="entry name" value="PROTEIN NYNRIN-LIKE"/>
    <property type="match status" value="1"/>
</dbReference>
<dbReference type="InterPro" id="IPR012337">
    <property type="entry name" value="RNaseH-like_sf"/>
</dbReference>
<dbReference type="SUPFAM" id="SSF53098">
    <property type="entry name" value="Ribonuclease H-like"/>
    <property type="match status" value="1"/>
</dbReference>
<keyword evidence="3" id="KW-1185">Reference proteome</keyword>
<accession>A0A182PX50</accession>
<dbReference type="GO" id="GO:0015074">
    <property type="term" value="P:DNA integration"/>
    <property type="evidence" value="ECO:0007669"/>
    <property type="project" value="InterPro"/>
</dbReference>
<dbReference type="GO" id="GO:0003676">
    <property type="term" value="F:nucleic acid binding"/>
    <property type="evidence" value="ECO:0007669"/>
    <property type="project" value="InterPro"/>
</dbReference>